<sequence length="140" mass="15567">MTFPPKDSAQPDSTCDYGYFCVWEHPYYTGRKLSLRSKQEYSPVNLADYDMSLQVSSWKYNNKAYASIVYGVDRRDGVGIIKTSTLKEIGIGDECCPFSAPEKAEPSGGWTEIYSIDHLQSSGDKIVSILVSPLFGGDTK</sequence>
<organism evidence="1 2">
    <name type="scientific">Pseudomonas fluorescens</name>
    <dbReference type="NCBI Taxonomy" id="294"/>
    <lineage>
        <taxon>Bacteria</taxon>
        <taxon>Pseudomonadati</taxon>
        <taxon>Pseudomonadota</taxon>
        <taxon>Gammaproteobacteria</taxon>
        <taxon>Pseudomonadales</taxon>
        <taxon>Pseudomonadaceae</taxon>
        <taxon>Pseudomonas</taxon>
    </lineage>
</organism>
<reference evidence="1 2" key="1">
    <citation type="submission" date="2019-09" db="EMBL/GenBank/DDBJ databases">
        <authorList>
            <person name="Chandra G."/>
            <person name="Truman W A."/>
        </authorList>
    </citation>
    <scope>NUCLEOTIDE SEQUENCE [LARGE SCALE GENOMIC DNA]</scope>
    <source>
        <strain evidence="1">PS659</strain>
    </source>
</reference>
<name>A0A5E6UJA8_PSEFL</name>
<gene>
    <name evidence="1" type="ORF">PS659_03589</name>
</gene>
<protein>
    <submittedName>
        <fullName evidence="1">Uncharacterized protein</fullName>
    </submittedName>
</protein>
<dbReference type="Proteomes" id="UP000326729">
    <property type="component" value="Unassembled WGS sequence"/>
</dbReference>
<dbReference type="Pfam" id="PF03995">
    <property type="entry name" value="Inhibitor_I36"/>
    <property type="match status" value="1"/>
</dbReference>
<dbReference type="EMBL" id="CABVGY010000020">
    <property type="protein sequence ID" value="VVN05690.1"/>
    <property type="molecule type" value="Genomic_DNA"/>
</dbReference>
<proteinExistence type="predicted"/>
<dbReference type="AlphaFoldDB" id="A0A5E6UJA8"/>
<evidence type="ECO:0000313" key="2">
    <source>
        <dbReference type="Proteomes" id="UP000326729"/>
    </source>
</evidence>
<evidence type="ECO:0000313" key="1">
    <source>
        <dbReference type="EMBL" id="VVN05690.1"/>
    </source>
</evidence>
<accession>A0A5E6UJA8</accession>